<organism evidence="1 2">
    <name type="scientific">Clostridium porci</name>
    <dbReference type="NCBI Taxonomy" id="2605778"/>
    <lineage>
        <taxon>Bacteria</taxon>
        <taxon>Bacillati</taxon>
        <taxon>Bacillota</taxon>
        <taxon>Clostridia</taxon>
        <taxon>Eubacteriales</taxon>
        <taxon>Clostridiaceae</taxon>
        <taxon>Clostridium</taxon>
    </lineage>
</organism>
<gene>
    <name evidence="1" type="ORF">FYJ39_07605</name>
</gene>
<protein>
    <submittedName>
        <fullName evidence="1">HAD family phosphatase</fullName>
    </submittedName>
</protein>
<dbReference type="NCBIfam" id="TIGR01509">
    <property type="entry name" value="HAD-SF-IA-v3"/>
    <property type="match status" value="1"/>
</dbReference>
<evidence type="ECO:0000313" key="1">
    <source>
        <dbReference type="EMBL" id="MSS36435.1"/>
    </source>
</evidence>
<dbReference type="PANTHER" id="PTHR18901">
    <property type="entry name" value="2-DEOXYGLUCOSE-6-PHOSPHATE PHOSPHATASE 2"/>
    <property type="match status" value="1"/>
</dbReference>
<dbReference type="InterPro" id="IPR036412">
    <property type="entry name" value="HAD-like_sf"/>
</dbReference>
<proteinExistence type="predicted"/>
<dbReference type="PANTHER" id="PTHR18901:SF38">
    <property type="entry name" value="PSEUDOURIDINE-5'-PHOSPHATASE"/>
    <property type="match status" value="1"/>
</dbReference>
<dbReference type="AlphaFoldDB" id="A0A7X2NKC4"/>
<dbReference type="Pfam" id="PF00702">
    <property type="entry name" value="Hydrolase"/>
    <property type="match status" value="1"/>
</dbReference>
<comment type="caution">
    <text evidence="1">The sequence shown here is derived from an EMBL/GenBank/DDBJ whole genome shotgun (WGS) entry which is preliminary data.</text>
</comment>
<name>A0A7X2NKC4_9CLOT</name>
<dbReference type="Proteomes" id="UP000429958">
    <property type="component" value="Unassembled WGS sequence"/>
</dbReference>
<sequence>MGKKVKAVIFDQDGLMFDTERLALEGWKAAGEPYGIRPDAAFLRELRGKKADRVRAAFEERFGPVDQFPGFFEKKRQYSYDWISRNGVPVKPGLKELLVYLKAHGCKLAVATASSRQWTQGNVKGAGVDGYFDAYAYGDMVEEAKPNPAIFCLAAGMLDTEPRACMVLEDSFNGIRAAYKGGFIPVMIPDQDEPTQEIQELLTASCKSLLDVIQLFEGGSLEFAQESR</sequence>
<evidence type="ECO:0000313" key="2">
    <source>
        <dbReference type="Proteomes" id="UP000429958"/>
    </source>
</evidence>
<dbReference type="SUPFAM" id="SSF56784">
    <property type="entry name" value="HAD-like"/>
    <property type="match status" value="1"/>
</dbReference>
<accession>A0A7X2NKC4</accession>
<keyword evidence="2" id="KW-1185">Reference proteome</keyword>
<dbReference type="InterPro" id="IPR006439">
    <property type="entry name" value="HAD-SF_hydro_IA"/>
</dbReference>
<dbReference type="SFLD" id="SFLDG01129">
    <property type="entry name" value="C1.5:_HAD__Beta-PGM__Phosphata"/>
    <property type="match status" value="1"/>
</dbReference>
<dbReference type="PRINTS" id="PR00413">
    <property type="entry name" value="HADHALOGNASE"/>
</dbReference>
<dbReference type="Gene3D" id="1.10.150.240">
    <property type="entry name" value="Putative phosphatase, domain 2"/>
    <property type="match status" value="1"/>
</dbReference>
<dbReference type="InterPro" id="IPR023214">
    <property type="entry name" value="HAD_sf"/>
</dbReference>
<dbReference type="InterPro" id="IPR023198">
    <property type="entry name" value="PGP-like_dom2"/>
</dbReference>
<dbReference type="Gene3D" id="3.40.50.1000">
    <property type="entry name" value="HAD superfamily/HAD-like"/>
    <property type="match status" value="1"/>
</dbReference>
<reference evidence="1 2" key="1">
    <citation type="submission" date="2019-08" db="EMBL/GenBank/DDBJ databases">
        <title>In-depth cultivation of the pig gut microbiome towards novel bacterial diversity and tailored functional studies.</title>
        <authorList>
            <person name="Wylensek D."/>
            <person name="Hitch T.C.A."/>
            <person name="Clavel T."/>
        </authorList>
    </citation>
    <scope>NUCLEOTIDE SEQUENCE [LARGE SCALE GENOMIC DNA]</scope>
    <source>
        <strain evidence="1 2">WCA-389-WT-23D1</strain>
    </source>
</reference>
<dbReference type="EMBL" id="VUMD01000005">
    <property type="protein sequence ID" value="MSS36435.1"/>
    <property type="molecule type" value="Genomic_DNA"/>
</dbReference>
<dbReference type="SFLD" id="SFLDS00003">
    <property type="entry name" value="Haloacid_Dehalogenase"/>
    <property type="match status" value="1"/>
</dbReference>